<evidence type="ECO:0000313" key="6">
    <source>
        <dbReference type="Proteomes" id="UP001153404"/>
    </source>
</evidence>
<dbReference type="SUPFAM" id="SSF52218">
    <property type="entry name" value="Flavoproteins"/>
    <property type="match status" value="1"/>
</dbReference>
<keyword evidence="2" id="KW-0288">FMN</keyword>
<dbReference type="RefSeq" id="WP_277529472.1">
    <property type="nucleotide sequence ID" value="NZ_JAPDIA010000002.1"/>
</dbReference>
<keyword evidence="1" id="KW-0285">Flavoprotein</keyword>
<dbReference type="GO" id="GO:0052873">
    <property type="term" value="F:FMN reductase (NADPH) activity"/>
    <property type="evidence" value="ECO:0007669"/>
    <property type="project" value="UniProtKB-EC"/>
</dbReference>
<evidence type="ECO:0000259" key="4">
    <source>
        <dbReference type="Pfam" id="PF03358"/>
    </source>
</evidence>
<dbReference type="InterPro" id="IPR029039">
    <property type="entry name" value="Flavoprotein-like_sf"/>
</dbReference>
<dbReference type="EC" id="1.5.1.38" evidence="5"/>
<sequence>MSKIVILQGSPTVKSRLNGVLDRVRGQIEESGAEVSVINVRDLPAEDLLHARFDSPAIAEANALVAAADAVVIASPVYKASFTGILKAYLDLLPQKGLENKIVLPLVVGGTIAHLLAIDYAFKPVLSVLGARNILTGVFVLDTQVTWGDDGKARIEEEIAGRIDAATSLLLQEARWQTERAQG</sequence>
<gene>
    <name evidence="5" type="primary">ssuE</name>
    <name evidence="5" type="ORF">OMP40_04395</name>
</gene>
<reference evidence="5" key="1">
    <citation type="submission" date="2022-10" db="EMBL/GenBank/DDBJ databases">
        <title>Comparative genomic analysis of Cohnella hashimotonis sp. nov., isolated from the International Space Station.</title>
        <authorList>
            <person name="Simpson A."/>
            <person name="Venkateswaran K."/>
        </authorList>
    </citation>
    <scope>NUCLEOTIDE SEQUENCE</scope>
    <source>
        <strain evidence="5">DSM 28161</strain>
    </source>
</reference>
<dbReference type="InterPro" id="IPR051814">
    <property type="entry name" value="NAD(P)H-dep_FMN_reductase"/>
</dbReference>
<dbReference type="Gene3D" id="3.40.50.360">
    <property type="match status" value="1"/>
</dbReference>
<name>A0A9X4KQA1_9BACL</name>
<keyword evidence="3 5" id="KW-0560">Oxidoreductase</keyword>
<feature type="domain" description="NADPH-dependent FMN reductase-like" evidence="4">
    <location>
        <begin position="3"/>
        <end position="144"/>
    </location>
</feature>
<evidence type="ECO:0000256" key="1">
    <source>
        <dbReference type="ARBA" id="ARBA00022630"/>
    </source>
</evidence>
<dbReference type="AlphaFoldDB" id="A0A9X4KQA1"/>
<dbReference type="PANTHER" id="PTHR43408">
    <property type="entry name" value="FMN REDUCTASE (NADPH)"/>
    <property type="match status" value="1"/>
</dbReference>
<dbReference type="Proteomes" id="UP001153404">
    <property type="component" value="Unassembled WGS sequence"/>
</dbReference>
<dbReference type="NCBIfam" id="TIGR03567">
    <property type="entry name" value="FMN_reduc_SsuE"/>
    <property type="match status" value="1"/>
</dbReference>
<keyword evidence="6" id="KW-1185">Reference proteome</keyword>
<dbReference type="InterPro" id="IPR020048">
    <property type="entry name" value="NADPH-dep_FMN_reduc_SsuE"/>
</dbReference>
<evidence type="ECO:0000256" key="3">
    <source>
        <dbReference type="ARBA" id="ARBA00023002"/>
    </source>
</evidence>
<dbReference type="PANTHER" id="PTHR43408:SF1">
    <property type="entry name" value="FMN REDUCTASE (NADPH)"/>
    <property type="match status" value="1"/>
</dbReference>
<protein>
    <submittedName>
        <fullName evidence="5">NADPH-dependent FMN reductase</fullName>
        <ecNumber evidence="5">1.5.1.38</ecNumber>
    </submittedName>
</protein>
<dbReference type="GO" id="GO:0046306">
    <property type="term" value="P:alkanesulfonate catabolic process"/>
    <property type="evidence" value="ECO:0007669"/>
    <property type="project" value="InterPro"/>
</dbReference>
<evidence type="ECO:0000313" key="5">
    <source>
        <dbReference type="EMBL" id="MDG0808713.1"/>
    </source>
</evidence>
<dbReference type="Pfam" id="PF03358">
    <property type="entry name" value="FMN_red"/>
    <property type="match status" value="1"/>
</dbReference>
<evidence type="ECO:0000256" key="2">
    <source>
        <dbReference type="ARBA" id="ARBA00022643"/>
    </source>
</evidence>
<accession>A0A9X4KQA1</accession>
<dbReference type="EMBL" id="JAPDIA010000002">
    <property type="protein sequence ID" value="MDG0808713.1"/>
    <property type="molecule type" value="Genomic_DNA"/>
</dbReference>
<proteinExistence type="predicted"/>
<dbReference type="InterPro" id="IPR005025">
    <property type="entry name" value="FMN_Rdtase-like_dom"/>
</dbReference>
<organism evidence="5 6">
    <name type="scientific">Cohnella rhizosphaerae</name>
    <dbReference type="NCBI Taxonomy" id="1457232"/>
    <lineage>
        <taxon>Bacteria</taxon>
        <taxon>Bacillati</taxon>
        <taxon>Bacillota</taxon>
        <taxon>Bacilli</taxon>
        <taxon>Bacillales</taxon>
        <taxon>Paenibacillaceae</taxon>
        <taxon>Cohnella</taxon>
    </lineage>
</organism>
<comment type="caution">
    <text evidence="5">The sequence shown here is derived from an EMBL/GenBank/DDBJ whole genome shotgun (WGS) entry which is preliminary data.</text>
</comment>